<keyword evidence="3" id="KW-1133">Transmembrane helix</keyword>
<dbReference type="SMART" id="SM01214">
    <property type="entry name" value="Fmp27_GFWDK"/>
    <property type="match status" value="1"/>
</dbReference>
<feature type="region of interest" description="Disordered" evidence="2">
    <location>
        <begin position="765"/>
        <end position="788"/>
    </location>
</feature>
<evidence type="ECO:0000313" key="5">
    <source>
        <dbReference type="EnsemblMetazoa" id="XP_030848156"/>
    </source>
</evidence>
<keyword evidence="6" id="KW-1185">Reference proteome</keyword>
<feature type="region of interest" description="Disordered" evidence="2">
    <location>
        <begin position="1570"/>
        <end position="1617"/>
    </location>
</feature>
<feature type="compositionally biased region" description="Low complexity" evidence="2">
    <location>
        <begin position="418"/>
        <end position="441"/>
    </location>
</feature>
<reference evidence="6" key="1">
    <citation type="submission" date="2015-02" db="EMBL/GenBank/DDBJ databases">
        <title>Genome sequencing for Strongylocentrotus purpuratus.</title>
        <authorList>
            <person name="Murali S."/>
            <person name="Liu Y."/>
            <person name="Vee V."/>
            <person name="English A."/>
            <person name="Wang M."/>
            <person name="Skinner E."/>
            <person name="Han Y."/>
            <person name="Muzny D.M."/>
            <person name="Worley K.C."/>
            <person name="Gibbs R.A."/>
        </authorList>
    </citation>
    <scope>NUCLEOTIDE SEQUENCE</scope>
</reference>
<evidence type="ECO:0000313" key="6">
    <source>
        <dbReference type="Proteomes" id="UP000007110"/>
    </source>
</evidence>
<evidence type="ECO:0000256" key="1">
    <source>
        <dbReference type="SAM" id="Coils"/>
    </source>
</evidence>
<dbReference type="EnsemblMetazoa" id="XM_030992296">
    <property type="protein sequence ID" value="XP_030848156"/>
    <property type="gene ID" value="LOC757261"/>
</dbReference>
<feature type="region of interest" description="Disordered" evidence="2">
    <location>
        <begin position="417"/>
        <end position="462"/>
    </location>
</feature>
<keyword evidence="1" id="KW-0175">Coiled coil</keyword>
<feature type="compositionally biased region" description="Polar residues" evidence="2">
    <location>
        <begin position="2157"/>
        <end position="2176"/>
    </location>
</feature>
<dbReference type="KEGG" id="spu:757261"/>
<feature type="compositionally biased region" description="Pro residues" evidence="2">
    <location>
        <begin position="104"/>
        <end position="114"/>
    </location>
</feature>
<evidence type="ECO:0000256" key="2">
    <source>
        <dbReference type="SAM" id="MobiDB-lite"/>
    </source>
</evidence>
<feature type="domain" description="FMP27/BLTP2/Hobbit GFWDK motif-containing RBG unit" evidence="4">
    <location>
        <begin position="1085"/>
        <end position="1217"/>
    </location>
</feature>
<evidence type="ECO:0000259" key="4">
    <source>
        <dbReference type="SMART" id="SM01214"/>
    </source>
</evidence>
<dbReference type="InParanoid" id="A0A7M7T235"/>
<evidence type="ECO:0000256" key="3">
    <source>
        <dbReference type="SAM" id="Phobius"/>
    </source>
</evidence>
<dbReference type="RefSeq" id="XP_030848156.1">
    <property type="nucleotide sequence ID" value="XM_030992296.1"/>
</dbReference>
<feature type="coiled-coil region" evidence="1">
    <location>
        <begin position="951"/>
        <end position="978"/>
    </location>
</feature>
<accession>A0A7M7T235</accession>
<feature type="compositionally biased region" description="Polar residues" evidence="2">
    <location>
        <begin position="1574"/>
        <end position="1584"/>
    </location>
</feature>
<keyword evidence="3" id="KW-0812">Transmembrane</keyword>
<protein>
    <recommendedName>
        <fullName evidence="4">FMP27/BLTP2/Hobbit GFWDK motif-containing RBG unit domain-containing protein</fullName>
    </recommendedName>
</protein>
<proteinExistence type="predicted"/>
<feature type="compositionally biased region" description="Low complexity" evidence="2">
    <location>
        <begin position="1588"/>
        <end position="1604"/>
    </location>
</feature>
<dbReference type="CTD" id="480625"/>
<feature type="transmembrane region" description="Helical" evidence="3">
    <location>
        <begin position="6"/>
        <end position="28"/>
    </location>
</feature>
<dbReference type="GeneID" id="757261"/>
<feature type="compositionally biased region" description="Low complexity" evidence="2">
    <location>
        <begin position="772"/>
        <end position="787"/>
    </location>
</feature>
<organism evidence="5 6">
    <name type="scientific">Strongylocentrotus purpuratus</name>
    <name type="common">Purple sea urchin</name>
    <dbReference type="NCBI Taxonomy" id="7668"/>
    <lineage>
        <taxon>Eukaryota</taxon>
        <taxon>Metazoa</taxon>
        <taxon>Echinodermata</taxon>
        <taxon>Eleutherozoa</taxon>
        <taxon>Echinozoa</taxon>
        <taxon>Echinoidea</taxon>
        <taxon>Euechinoidea</taxon>
        <taxon>Echinacea</taxon>
        <taxon>Camarodonta</taxon>
        <taxon>Echinidea</taxon>
        <taxon>Strongylocentrotidae</taxon>
        <taxon>Strongylocentrotus</taxon>
    </lineage>
</organism>
<dbReference type="PANTHER" id="PTHR15678:SF6">
    <property type="entry name" value="BRIDGE-LIKE LIPID TRANSFER PROTEIN FAMILY MEMBER 2"/>
    <property type="match status" value="1"/>
</dbReference>
<dbReference type="Proteomes" id="UP000007110">
    <property type="component" value="Unassembled WGS sequence"/>
</dbReference>
<dbReference type="Pfam" id="PF10344">
    <property type="entry name" value="Hobbit"/>
    <property type="match status" value="2"/>
</dbReference>
<feature type="compositionally biased region" description="Acidic residues" evidence="2">
    <location>
        <begin position="1500"/>
        <end position="1509"/>
    </location>
</feature>
<dbReference type="OrthoDB" id="1562405at2759"/>
<feature type="compositionally biased region" description="Low complexity" evidence="2">
    <location>
        <begin position="449"/>
        <end position="462"/>
    </location>
</feature>
<dbReference type="InterPro" id="IPR019441">
    <property type="entry name" value="FMP27/BLTP2/Hobbit_GFWDK_RBG"/>
</dbReference>
<keyword evidence="3" id="KW-0472">Membrane</keyword>
<sequence length="2337" mass="262798">MTLSYFLLYLFLITLLFVVLSRFSAILVSKVLSKVLKKSISIEYFGFFSLKSIAIQLPKSSIEIDCIWISWRLFNSQQLHPMALHIGDVRVRAELSQEEDDLPPMRPPSHPGPTQPRSGISKFISSSLPSLLQYGAQLTSFHIEAVNVMLLGAMGTDSLLHVTVNDTSLIGQAANERLVSAHFSSKQLSLRMLRSAKPNAGDQSHVAQASVSIKVSTQIDLVARVLTTLFIEVGSPNITIYDGFLPTALTRVSKAAPVVIPVQEEFVDAPSTIMPENPLTQKLKIITRKFPEEACLDIKEASWQIVLQGGQRSLQFNTKSVILTSQLASRDGIVCSQNGDLVLPPITCHLTCSHVDIMNANSTKLLRVTSLKTYLLVNERCVQVGVELQRGHSLYDEDEILFWAGWIMETIALRKPRSTSTGSTGSSSSSRSSSPPSSRSSSPPPPRKLSPTPLLSSPQQLNSSLSRSDWESWQHFCLPVDLDLNLSDLSCQVSCQEVPQCAVRLATLHGSWSVTSDAGKSVQKPFAYIRGSMHSEQLYLLVGESVRTPSGAMLPTRHVWGTVCAIEALDAKMDLSQLLVDVECSVHSLQLESSPSLHLIIQHVLKTMVDLRGASLHPSSNHRRKVKVDPTMGRSGRKHRFALRLDDFNAFFTSSIKESLLVHMDVIEMTSGTTESMSAVDGLKFLIIKKETKVLNCQKYAKLPEGLLQVKEVSTQYAAAEKNMTVQLPEGIKASWDTSSHMTVYHHVKELQAFANELKGTLQGAGDSGACSSESTTSTTSPSPSSPGINAVMKVRLVEFHYKLSSKHKNFVQAKELYLVKEGSKVLKVTSTEVILGFDDYHLFVVKAACIEKLVDHPQLLEDRMSFSHLQSTTNRAWGIFMRSLEIEFPDQYDFADNYTEIINIRKWLKLLHPKKRVGEEKLYADILIRAQVIKIQMNDDPFEVKIGDNYELIKDERAESEHRRELLDNKVEGLKRNHGQFLPAKKIEELYISLEKKNIEIFLKRSQRLYASTPRRKVLMTLTLTGVEISALADESMNGRESILRHMKEIDGASPPPSEDTEFSTLWCRMVRGHVKQFSLKLRDYPLNMWQIGDWHWWGKLVGAEQTGPPRAKREGLVKISEPWQDVKVTRSMPPLKFFHDMTTDATEMSMAYGPSMEPAWGQVNLAMNLLNRPSVDPSKPLPFWDKVRLLFHGRLTISLEQCNMMWLTTKDPYNTTEQLDWEWSDIYLDWTNAHFLIKGNLDIFVRTASKYDDVRLIHLPKFRWDIGIEWLTNGDCNDHHSIMPCAPDKVPAHSITQVHDSYGAFRSQNLNLRMSLELKGPKDGEEEDPPACLFYSSTMRWLQNFQSCTLGNVTRPTRRGRLFNNTVTKKVPLSRHFKLVDFQAKFPALRLNYWASFAQQRGIEVCLGEGMFHSQNGLRLIQNNDDLILRPIADWSFVELDYEVGESHVYLYTSNADEVKCHMIIKPPAEKHHLASVTKVSYCRQKCKNLEPTPENLSDSEEEEEEVKDAKRMNTENEERDFIHKLVVYEFRGSWTRFNRDVVFGLYDSYSKAQTLKQNLSTEALKGVKMDSSAQARRQTGGLQSGPGTPSSAGSSSAGVAGHTPSPMSKMQAGHGASMLQQLLAEANTKFMVFTEETSGSTEQLSGVLACNKDDVMTNNWLVELINSQVMLRGSASSGYVLVCAANAQVMQRAHWPKWMDSKLTSKTTVVGTLDRMQYFATVGYPASRAGPANHQEEHVKWLAISNIEKNPNHNRSVTDVPDLVGSGDSVGGVVSDTVGGASEDVENDTVQLQRIISRCSCRFYYNMYGRDVDPDVAAQVLARGDVDKGDGDDDGDPLGKEESINSITVVHHDLDICTNSAQYSMIMDIINNLLLYVEPKRKEAMARMQHMRFALQLNNTEDQKEPIMQLQNSLRNYISHNRRIERDLYNAHRSLEDSGNEQPLVRKVSELEKQLYESKESLLNAAEDLRIMVSCYKEIQLQTALKKKLHQADSVRVAWRAEVCFSLAKWRLTEADGQLGIADLELRHFKYCRNIKSDDSTENLMELAYVTITNLLPNDVYKEVLRPQDTSGRSAQVALRVIARGKPPVGGISVQDNFEVHVVPLTIQLTNRFFKKVMAFFFPGRSVDHEGPVSASAISDDTLKRMDSDENDPGTFTRSGSLRSTSSDESSIGGTLPRDVTPAKPKRKQLLAKLKKTDDIDKMKERALNNMFVYIKIPAVPLLVSYKGEKDKNLEDVHNFHLLLPSLEYHNKTWTWLDFLMGMKKEYKNALVSQAIKEKLWFKSGKDDAGPVPIDAREDVDKARLLMGQKATNIATEEKHSGKRILFGKGQSGH</sequence>
<dbReference type="InterPro" id="IPR045167">
    <property type="entry name" value="Hobbit"/>
</dbReference>
<feature type="region of interest" description="Disordered" evidence="2">
    <location>
        <begin position="2141"/>
        <end position="2185"/>
    </location>
</feature>
<feature type="region of interest" description="Disordered" evidence="2">
    <location>
        <begin position="97"/>
        <end position="119"/>
    </location>
</feature>
<dbReference type="PANTHER" id="PTHR15678">
    <property type="entry name" value="ANTIGEN MLAA-22-RELATED"/>
    <property type="match status" value="1"/>
</dbReference>
<reference evidence="5" key="2">
    <citation type="submission" date="2021-01" db="UniProtKB">
        <authorList>
            <consortium name="EnsemblMetazoa"/>
        </authorList>
    </citation>
    <scope>IDENTIFICATION</scope>
</reference>
<name>A0A7M7T235_STRPU</name>
<feature type="region of interest" description="Disordered" evidence="2">
    <location>
        <begin position="1493"/>
        <end position="1515"/>
    </location>
</feature>
<dbReference type="OMA" id="WASFETK"/>